<dbReference type="KEGG" id="cyz:C3B44_06045"/>
<dbReference type="Proteomes" id="UP000244989">
    <property type="component" value="Unassembled WGS sequence"/>
</dbReference>
<sequence>MTEKLFFYRLPHVTSARDLRDALTRARDASVVGIYFGPATTGLYPLHQAAFGAQIAPEVLLLAAVEPVFTEPYHVTQQALTLDHASRGKAGLHIVPAPPEAAAEVGRPEPTAAEIDNEVADAIEVYQRLFDSWEDDAVIRDVETRRFLDKDKIHNIEFSGAPYSVYGASFTPRGPQGQIPILDHDQTEIEIVDDIDAATSAGEATRPATFRETLGLGHAPSRYARN</sequence>
<name>A0A2U1T631_9CORY</name>
<reference evidence="7" key="1">
    <citation type="submission" date="2018-04" db="EMBL/GenBank/DDBJ databases">
        <authorList>
            <person name="Liu S."/>
            <person name="Wang Z."/>
            <person name="Li J."/>
        </authorList>
    </citation>
    <scope>NUCLEOTIDE SEQUENCE [LARGE SCALE GENOMIC DNA]</scope>
    <source>
        <strain evidence="7">2189</strain>
    </source>
</reference>
<dbReference type="InterPro" id="IPR051260">
    <property type="entry name" value="Diverse_substr_monoxygenases"/>
</dbReference>
<evidence type="ECO:0000313" key="6">
    <source>
        <dbReference type="EMBL" id="PWC01425.1"/>
    </source>
</evidence>
<proteinExistence type="predicted"/>
<dbReference type="EMBL" id="QEEZ01000012">
    <property type="protein sequence ID" value="PWC01425.1"/>
    <property type="molecule type" value="Genomic_DNA"/>
</dbReference>
<dbReference type="InterPro" id="IPR036661">
    <property type="entry name" value="Luciferase-like_sf"/>
</dbReference>
<dbReference type="GO" id="GO:0016705">
    <property type="term" value="F:oxidoreductase activity, acting on paired donors, with incorporation or reduction of molecular oxygen"/>
    <property type="evidence" value="ECO:0007669"/>
    <property type="project" value="InterPro"/>
</dbReference>
<organism evidence="6 7">
    <name type="scientific">Corynebacterium yudongzhengii</name>
    <dbReference type="NCBI Taxonomy" id="2080740"/>
    <lineage>
        <taxon>Bacteria</taxon>
        <taxon>Bacillati</taxon>
        <taxon>Actinomycetota</taxon>
        <taxon>Actinomycetes</taxon>
        <taxon>Mycobacteriales</taxon>
        <taxon>Corynebacteriaceae</taxon>
        <taxon>Corynebacterium</taxon>
    </lineage>
</organism>
<evidence type="ECO:0000313" key="7">
    <source>
        <dbReference type="Proteomes" id="UP000244989"/>
    </source>
</evidence>
<dbReference type="AlphaFoldDB" id="A0A2U1T631"/>
<dbReference type="GO" id="GO:0004497">
    <property type="term" value="F:monooxygenase activity"/>
    <property type="evidence" value="ECO:0007669"/>
    <property type="project" value="UniProtKB-KW"/>
</dbReference>
<dbReference type="RefSeq" id="WP_108431579.1">
    <property type="nucleotide sequence ID" value="NZ_CP026947.1"/>
</dbReference>
<dbReference type="PANTHER" id="PTHR30011:SF16">
    <property type="entry name" value="C2H2 FINGER DOMAIN TRANSCRIPTION FACTOR (EUROFUNG)-RELATED"/>
    <property type="match status" value="1"/>
</dbReference>
<evidence type="ECO:0000256" key="4">
    <source>
        <dbReference type="ARBA" id="ARBA00023033"/>
    </source>
</evidence>
<comment type="caution">
    <text evidence="6">The sequence shown here is derived from an EMBL/GenBank/DDBJ whole genome shotgun (WGS) entry which is preliminary data.</text>
</comment>
<evidence type="ECO:0000259" key="5">
    <source>
        <dbReference type="Pfam" id="PF00296"/>
    </source>
</evidence>
<feature type="domain" description="Luciferase-like" evidence="5">
    <location>
        <begin position="43"/>
        <end position="181"/>
    </location>
</feature>
<dbReference type="Gene3D" id="3.20.20.30">
    <property type="entry name" value="Luciferase-like domain"/>
    <property type="match status" value="1"/>
</dbReference>
<dbReference type="SUPFAM" id="SSF51679">
    <property type="entry name" value="Bacterial luciferase-like"/>
    <property type="match status" value="1"/>
</dbReference>
<dbReference type="Pfam" id="PF00296">
    <property type="entry name" value="Bac_luciferase"/>
    <property type="match status" value="1"/>
</dbReference>
<keyword evidence="7" id="KW-1185">Reference proteome</keyword>
<gene>
    <name evidence="6" type="ORF">DF222_07130</name>
</gene>
<evidence type="ECO:0000256" key="1">
    <source>
        <dbReference type="ARBA" id="ARBA00022630"/>
    </source>
</evidence>
<accession>A0A2U1T631</accession>
<keyword evidence="4" id="KW-0503">Monooxygenase</keyword>
<evidence type="ECO:0000256" key="3">
    <source>
        <dbReference type="ARBA" id="ARBA00023002"/>
    </source>
</evidence>
<keyword evidence="2" id="KW-0288">FMN</keyword>
<keyword evidence="1" id="KW-0285">Flavoprotein</keyword>
<protein>
    <submittedName>
        <fullName evidence="6">LLM class flavin-dependent oxidoreductase</fullName>
    </submittedName>
</protein>
<dbReference type="PANTHER" id="PTHR30011">
    <property type="entry name" value="ALKANESULFONATE MONOOXYGENASE-RELATED"/>
    <property type="match status" value="1"/>
</dbReference>
<dbReference type="OrthoDB" id="4412557at2"/>
<keyword evidence="3" id="KW-0560">Oxidoreductase</keyword>
<evidence type="ECO:0000256" key="2">
    <source>
        <dbReference type="ARBA" id="ARBA00022643"/>
    </source>
</evidence>
<dbReference type="InterPro" id="IPR011251">
    <property type="entry name" value="Luciferase-like_dom"/>
</dbReference>